<dbReference type="EMBL" id="RCZM01000004">
    <property type="protein sequence ID" value="TPG16174.1"/>
    <property type="molecule type" value="Genomic_DNA"/>
</dbReference>
<accession>A0A502CU03</accession>
<reference evidence="2 3" key="1">
    <citation type="journal article" date="2019" name="Environ. Microbiol.">
        <title>Species interactions and distinct microbial communities in high Arctic permafrost affected cryosols are associated with the CH4 and CO2 gas fluxes.</title>
        <authorList>
            <person name="Altshuler I."/>
            <person name="Hamel J."/>
            <person name="Turney S."/>
            <person name="Magnuson E."/>
            <person name="Levesque R."/>
            <person name="Greer C."/>
            <person name="Whyte L.G."/>
        </authorList>
    </citation>
    <scope>NUCLEOTIDE SEQUENCE [LARGE SCALE GENOMIC DNA]</scope>
    <source>
        <strain evidence="2 3">S9.3A</strain>
    </source>
</reference>
<sequence>MDAFVAAVVGFVVAAVLALINSWLSGREKVAEGVCTQRIAAYPAAWRRTGVVSRWPRTDADREHIVRLHEDLRRWYYAEGGMYLSTRARKRYEHLQLVLEAFLSQPESNVADHYASLMEAASYFRTGLTKDLETREQVGLDCDDPRLARREAGHPPSRRPAPRGYGRVAVSARHHRLGRVIPYPSPDTRGRTLGRRRRSEPGLLRTSRAPAPG</sequence>
<feature type="compositionally biased region" description="Basic and acidic residues" evidence="1">
    <location>
        <begin position="136"/>
        <end position="153"/>
    </location>
</feature>
<evidence type="ECO:0000313" key="3">
    <source>
        <dbReference type="Proteomes" id="UP000317722"/>
    </source>
</evidence>
<comment type="caution">
    <text evidence="2">The sequence shown here is derived from an EMBL/GenBank/DDBJ whole genome shotgun (WGS) entry which is preliminary data.</text>
</comment>
<organism evidence="2 3">
    <name type="scientific">Pedococcus bigeumensis</name>
    <dbReference type="NCBI Taxonomy" id="433644"/>
    <lineage>
        <taxon>Bacteria</taxon>
        <taxon>Bacillati</taxon>
        <taxon>Actinomycetota</taxon>
        <taxon>Actinomycetes</taxon>
        <taxon>Micrococcales</taxon>
        <taxon>Intrasporangiaceae</taxon>
        <taxon>Pedococcus</taxon>
    </lineage>
</organism>
<dbReference type="AlphaFoldDB" id="A0A502CU03"/>
<dbReference type="Proteomes" id="UP000317722">
    <property type="component" value="Unassembled WGS sequence"/>
</dbReference>
<evidence type="ECO:0000256" key="1">
    <source>
        <dbReference type="SAM" id="MobiDB-lite"/>
    </source>
</evidence>
<feature type="region of interest" description="Disordered" evidence="1">
    <location>
        <begin position="136"/>
        <end position="213"/>
    </location>
</feature>
<dbReference type="OrthoDB" id="5197947at2"/>
<name>A0A502CU03_9MICO</name>
<dbReference type="RefSeq" id="WP_140741465.1">
    <property type="nucleotide sequence ID" value="NZ_RCZM01000004.1"/>
</dbReference>
<keyword evidence="3" id="KW-1185">Reference proteome</keyword>
<proteinExistence type="predicted"/>
<protein>
    <submittedName>
        <fullName evidence="2">Uncharacterized protein</fullName>
    </submittedName>
</protein>
<gene>
    <name evidence="2" type="ORF">EAH86_13215</name>
</gene>
<evidence type="ECO:0000313" key="2">
    <source>
        <dbReference type="EMBL" id="TPG16174.1"/>
    </source>
</evidence>